<sequence>MKSTILAAAIALLTTPIPALAAVVFSLSTEPNGQGIRKSWLVDRWLCHDLASDLPSLDNNASWAFVAAGLANGCELYDNNNCTGKSLFVEKNNSNVLGPGPVNLTDYDFDNLASSFSCI</sequence>
<feature type="chain" id="PRO_5025430046" description="Ecp2 effector protein domain-containing protein" evidence="1">
    <location>
        <begin position="22"/>
        <end position="119"/>
    </location>
</feature>
<reference evidence="2" key="1">
    <citation type="submission" date="2020-01" db="EMBL/GenBank/DDBJ databases">
        <authorList>
            <consortium name="DOE Joint Genome Institute"/>
            <person name="Haridas S."/>
            <person name="Albert R."/>
            <person name="Binder M."/>
            <person name="Bloem J."/>
            <person name="Labutti K."/>
            <person name="Salamov A."/>
            <person name="Andreopoulos B."/>
            <person name="Baker S.E."/>
            <person name="Barry K."/>
            <person name="Bills G."/>
            <person name="Bluhm B.H."/>
            <person name="Cannon C."/>
            <person name="Castanera R."/>
            <person name="Culley D.E."/>
            <person name="Daum C."/>
            <person name="Ezra D."/>
            <person name="Gonzalez J.B."/>
            <person name="Henrissat B."/>
            <person name="Kuo A."/>
            <person name="Liang C."/>
            <person name="Lipzen A."/>
            <person name="Lutzoni F."/>
            <person name="Magnuson J."/>
            <person name="Mondo S."/>
            <person name="Nolan M."/>
            <person name="Ohm R."/>
            <person name="Pangilinan J."/>
            <person name="Park H.-J."/>
            <person name="Ramirez L."/>
            <person name="Alfaro M."/>
            <person name="Sun H."/>
            <person name="Tritt A."/>
            <person name="Yoshinaga Y."/>
            <person name="Zwiers L.-H."/>
            <person name="Turgeon B.G."/>
            <person name="Goodwin S.B."/>
            <person name="Spatafora J.W."/>
            <person name="Crous P.W."/>
            <person name="Grigoriev I.V."/>
        </authorList>
    </citation>
    <scope>NUCLEOTIDE SEQUENCE</scope>
    <source>
        <strain evidence="2">P77</strain>
    </source>
</reference>
<feature type="signal peptide" evidence="1">
    <location>
        <begin position="1"/>
        <end position="21"/>
    </location>
</feature>
<keyword evidence="1" id="KW-0732">Signal</keyword>
<evidence type="ECO:0000313" key="3">
    <source>
        <dbReference type="Proteomes" id="UP000800040"/>
    </source>
</evidence>
<protein>
    <recommendedName>
        <fullName evidence="4">Ecp2 effector protein domain-containing protein</fullName>
    </recommendedName>
</protein>
<dbReference type="Proteomes" id="UP000800040">
    <property type="component" value="Unassembled WGS sequence"/>
</dbReference>
<evidence type="ECO:0000256" key="1">
    <source>
        <dbReference type="SAM" id="SignalP"/>
    </source>
</evidence>
<evidence type="ECO:0008006" key="4">
    <source>
        <dbReference type="Google" id="ProtNLM"/>
    </source>
</evidence>
<name>A0A6A5K5V3_9PLEO</name>
<dbReference type="EMBL" id="ML975335">
    <property type="protein sequence ID" value="KAF1832598.1"/>
    <property type="molecule type" value="Genomic_DNA"/>
</dbReference>
<dbReference type="AlphaFoldDB" id="A0A6A5K5V3"/>
<dbReference type="OrthoDB" id="3752100at2759"/>
<accession>A0A6A5K5V3</accession>
<organism evidence="2 3">
    <name type="scientific">Decorospora gaudefroyi</name>
    <dbReference type="NCBI Taxonomy" id="184978"/>
    <lineage>
        <taxon>Eukaryota</taxon>
        <taxon>Fungi</taxon>
        <taxon>Dikarya</taxon>
        <taxon>Ascomycota</taxon>
        <taxon>Pezizomycotina</taxon>
        <taxon>Dothideomycetes</taxon>
        <taxon>Pleosporomycetidae</taxon>
        <taxon>Pleosporales</taxon>
        <taxon>Pleosporineae</taxon>
        <taxon>Pleosporaceae</taxon>
        <taxon>Decorospora</taxon>
    </lineage>
</organism>
<keyword evidence="3" id="KW-1185">Reference proteome</keyword>
<evidence type="ECO:0000313" key="2">
    <source>
        <dbReference type="EMBL" id="KAF1832598.1"/>
    </source>
</evidence>
<proteinExistence type="predicted"/>
<gene>
    <name evidence="2" type="ORF">BDW02DRAFT_554457</name>
</gene>